<keyword evidence="13" id="KW-1185">Reference proteome</keyword>
<protein>
    <recommendedName>
        <fullName evidence="3">alpha,alpha-trehalase</fullName>
        <ecNumber evidence="3">3.2.1.28</ecNumber>
    </recommendedName>
    <alternativeName>
        <fullName evidence="8">Alpha,alpha-trehalase</fullName>
    </alternativeName>
    <alternativeName>
        <fullName evidence="9">Alpha,alpha-trehalose glucohydrolase</fullName>
    </alternativeName>
</protein>
<evidence type="ECO:0000256" key="1">
    <source>
        <dbReference type="ARBA" id="ARBA00001576"/>
    </source>
</evidence>
<dbReference type="InterPro" id="IPR008928">
    <property type="entry name" value="6-hairpin_glycosidase_sf"/>
</dbReference>
<evidence type="ECO:0000256" key="5">
    <source>
        <dbReference type="ARBA" id="ARBA00022801"/>
    </source>
</evidence>
<dbReference type="GeneID" id="87915295"/>
<sequence>MMLKMEEIRFMMTAKRSDDMVGSRSQVGLTEDDDGKVELGKMILTRGRWLIRFLRITTPALPRSCLPPLHTPLPTNRPEAFLSGTALLPLLQLVHPAHGATSNDRVSECLGRNGGSSTGVHFSKNVYKTDFAGVTWDEDNWLLSTTELKQGAFESRGSIANGYLGINVASVGPFFELDTEENGDVISGWPLFSRRQSFATIAGFWDSQPVMNGTNFPWISQYGSDTAISGIPHWSGLILDLGGNTYLDATVDNRTISNFRSTYDYKAGVLSWSYKWTPKGNKGSFDISYRIFANKLYVNQAVVDLQVTASKNVEASIVNVLDGFAAVRTDFVESGQDGNAIFSAVRPNGVANVTAYVYADITGSGGVDLSNRKIVHSKPYVHANASSIAQAVPVKFSAGRAVRVTKFVGGASSDAFKNPKQIAKSASAAALKNGYSKSLNSHVTEWAAVMPESSVDSFADPKTGKLPNDNYIIDSAIIAVTNTYYLLQNTVGKNGSKAVDGAPVNVDSISVGGLTSDSYAGQVFWDADLWMQPGLLAAHPEAAERIVNYRLARYGQAKENVKTSYAGSQNETFFSASAAVFPWTSGRYGNCTATGPCWDYEYHLNGDIGLALVNQWVVNGDTKDFEKNLFPVYDSIAQFYGNLLKPNGTAWTLTNMTDPDEYANHVDAGGYTMPLIAETLQNANTFRKQFGIEQNKTWNNMASNALVLRENGVTLEFTTMNGSAVVKQADVIMVTFPLSYTTNYTTENALNDLDYYANKQSADGPAMTYAFFSIVANEISPSGCSAYTYAQYAFKPYARAPFYQLSEQIIDDSSINGGTHPAYPFLTGHGGANQVVLFGYLGLRLVPDDFIHIEPNLPPQIPYLRCRTFYWRGWPISAWSNYTHTTISRASGVAALDGADQRFAGKTITIHSGPEESPKTYHLPVKGSVVVPNKQIGSQQTYAGNLVQCHAASSPNDYVPGQFPIAAVDGATSTKWQPASADKLSSITVSLDQEDVGSLVSGFHFDWAQAPPVNATVIFHNEAISDPATVLKSQKHSSNYKVVSSLTNIKQSNPYDIKTTDLNVIAIPIGNTTNVTLSHPVAASRFASLVIVGNQGLEHAEVVGKNGTGATVAEWAIIGHSKGHNGAPGHHGKRKLNLRAAAAMSDPDSFARRRQ</sequence>
<evidence type="ECO:0000259" key="11">
    <source>
        <dbReference type="Pfam" id="PF03636"/>
    </source>
</evidence>
<dbReference type="InterPro" id="IPR037018">
    <property type="entry name" value="GH65_N"/>
</dbReference>
<dbReference type="Pfam" id="PF03632">
    <property type="entry name" value="Glyco_hydro_65m"/>
    <property type="match status" value="1"/>
</dbReference>
<dbReference type="PANTHER" id="PTHR11051:SF8">
    <property type="entry name" value="PROTEIN-GLUCOSYLGALACTOSYLHYDROXYLYSINE GLUCOSIDASE"/>
    <property type="match status" value="1"/>
</dbReference>
<dbReference type="InterPro" id="IPR011013">
    <property type="entry name" value="Gal_mutarotase_sf_dom"/>
</dbReference>
<comment type="similarity">
    <text evidence="2">Belongs to the glycosyl hydrolase 65 family.</text>
</comment>
<proteinExistence type="inferred from homology"/>
<evidence type="ECO:0000256" key="7">
    <source>
        <dbReference type="ARBA" id="ARBA00023295"/>
    </source>
</evidence>
<gene>
    <name evidence="12" type="ORF">Triagg1_1331</name>
</gene>
<dbReference type="AlphaFoldDB" id="A0AAE1IK89"/>
<evidence type="ECO:0000256" key="4">
    <source>
        <dbReference type="ARBA" id="ARBA00022729"/>
    </source>
</evidence>
<evidence type="ECO:0000313" key="12">
    <source>
        <dbReference type="EMBL" id="KAK4083669.1"/>
    </source>
</evidence>
<comment type="catalytic activity">
    <reaction evidence="1">
        <text>alpha,alpha-trehalose + H2O = alpha-D-glucose + beta-D-glucose</text>
        <dbReference type="Rhea" id="RHEA:32675"/>
        <dbReference type="ChEBI" id="CHEBI:15377"/>
        <dbReference type="ChEBI" id="CHEBI:15903"/>
        <dbReference type="ChEBI" id="CHEBI:16551"/>
        <dbReference type="ChEBI" id="CHEBI:17925"/>
        <dbReference type="EC" id="3.2.1.28"/>
    </reaction>
</comment>
<dbReference type="Proteomes" id="UP001273209">
    <property type="component" value="Unassembled WGS sequence"/>
</dbReference>
<name>A0AAE1IK89_9HYPO</name>
<evidence type="ECO:0000259" key="10">
    <source>
        <dbReference type="Pfam" id="PF03632"/>
    </source>
</evidence>
<dbReference type="Gene3D" id="1.50.10.10">
    <property type="match status" value="1"/>
</dbReference>
<dbReference type="GO" id="GO:0030246">
    <property type="term" value="F:carbohydrate binding"/>
    <property type="evidence" value="ECO:0007669"/>
    <property type="project" value="InterPro"/>
</dbReference>
<keyword evidence="5" id="KW-0378">Hydrolase</keyword>
<dbReference type="InterPro" id="IPR005195">
    <property type="entry name" value="Glyco_hydro_65_M"/>
</dbReference>
<dbReference type="SUPFAM" id="SSF74650">
    <property type="entry name" value="Galactose mutarotase-like"/>
    <property type="match status" value="1"/>
</dbReference>
<dbReference type="RefSeq" id="XP_062759670.1">
    <property type="nucleotide sequence ID" value="XM_062895390.1"/>
</dbReference>
<dbReference type="Gene3D" id="2.70.98.40">
    <property type="entry name" value="Glycoside hydrolase, family 65, N-terminal domain"/>
    <property type="match status" value="1"/>
</dbReference>
<organism evidence="12 13">
    <name type="scientific">Trichoderma aggressivum f. europaeum</name>
    <dbReference type="NCBI Taxonomy" id="173218"/>
    <lineage>
        <taxon>Eukaryota</taxon>
        <taxon>Fungi</taxon>
        <taxon>Dikarya</taxon>
        <taxon>Ascomycota</taxon>
        <taxon>Pezizomycotina</taxon>
        <taxon>Sordariomycetes</taxon>
        <taxon>Hypocreomycetidae</taxon>
        <taxon>Hypocreales</taxon>
        <taxon>Hypocreaceae</taxon>
        <taxon>Trichoderma</taxon>
    </lineage>
</organism>
<evidence type="ECO:0000256" key="6">
    <source>
        <dbReference type="ARBA" id="ARBA00023180"/>
    </source>
</evidence>
<feature type="domain" description="Glycoside hydrolase family 65 central catalytic" evidence="10">
    <location>
        <begin position="508"/>
        <end position="695"/>
    </location>
</feature>
<dbReference type="InterPro" id="IPR005196">
    <property type="entry name" value="Glyco_hydro_65_N"/>
</dbReference>
<evidence type="ECO:0000256" key="8">
    <source>
        <dbReference type="ARBA" id="ARBA00030473"/>
    </source>
</evidence>
<feature type="domain" description="Glycoside hydrolase family 65 N-terminal" evidence="11">
    <location>
        <begin position="149"/>
        <end position="414"/>
    </location>
</feature>
<dbReference type="GO" id="GO:0004555">
    <property type="term" value="F:alpha,alpha-trehalase activity"/>
    <property type="evidence" value="ECO:0007669"/>
    <property type="project" value="UniProtKB-EC"/>
</dbReference>
<dbReference type="GO" id="GO:0005993">
    <property type="term" value="P:trehalose catabolic process"/>
    <property type="evidence" value="ECO:0007669"/>
    <property type="project" value="TreeGrafter"/>
</dbReference>
<keyword evidence="6" id="KW-0325">Glycoprotein</keyword>
<evidence type="ECO:0000256" key="9">
    <source>
        <dbReference type="ARBA" id="ARBA00031637"/>
    </source>
</evidence>
<dbReference type="FunFam" id="2.70.98.40:FF:000004">
    <property type="entry name" value="Alpha,alpha-trehalose glucohydrolase TreA/Ath1"/>
    <property type="match status" value="1"/>
</dbReference>
<dbReference type="EMBL" id="JAWRVG010000003">
    <property type="protein sequence ID" value="KAK4083669.1"/>
    <property type="molecule type" value="Genomic_DNA"/>
</dbReference>
<keyword evidence="7" id="KW-0326">Glycosidase</keyword>
<dbReference type="SUPFAM" id="SSF48208">
    <property type="entry name" value="Six-hairpin glycosidases"/>
    <property type="match status" value="1"/>
</dbReference>
<dbReference type="InterPro" id="IPR012341">
    <property type="entry name" value="6hp_glycosidase-like_sf"/>
</dbReference>
<dbReference type="FunFam" id="1.50.10.10:FF:000032">
    <property type="entry name" value="Vacuolar acid trehalase"/>
    <property type="match status" value="1"/>
</dbReference>
<evidence type="ECO:0000256" key="3">
    <source>
        <dbReference type="ARBA" id="ARBA00012757"/>
    </source>
</evidence>
<dbReference type="GO" id="GO:0009277">
    <property type="term" value="C:fungal-type cell wall"/>
    <property type="evidence" value="ECO:0007669"/>
    <property type="project" value="TreeGrafter"/>
</dbReference>
<comment type="caution">
    <text evidence="12">The sequence shown here is derived from an EMBL/GenBank/DDBJ whole genome shotgun (WGS) entry which is preliminary data.</text>
</comment>
<accession>A0AAE1IK89</accession>
<evidence type="ECO:0000256" key="2">
    <source>
        <dbReference type="ARBA" id="ARBA00006768"/>
    </source>
</evidence>
<keyword evidence="4" id="KW-0732">Signal</keyword>
<dbReference type="Pfam" id="PF03636">
    <property type="entry name" value="Glyco_hydro_65N"/>
    <property type="match status" value="1"/>
</dbReference>
<dbReference type="EC" id="3.2.1.28" evidence="3"/>
<reference evidence="12" key="1">
    <citation type="submission" date="2023-11" db="EMBL/GenBank/DDBJ databases">
        <title>The genome sequences of three competitors of mushroom-forming fungi.</title>
        <authorList>
            <person name="Beijen E."/>
            <person name="Ohm R.A."/>
        </authorList>
    </citation>
    <scope>NUCLEOTIDE SEQUENCE</scope>
    <source>
        <strain evidence="12">CBS 100526</strain>
    </source>
</reference>
<evidence type="ECO:0000313" key="13">
    <source>
        <dbReference type="Proteomes" id="UP001273209"/>
    </source>
</evidence>
<dbReference type="PANTHER" id="PTHR11051">
    <property type="entry name" value="GLYCOSYL HYDROLASE-RELATED"/>
    <property type="match status" value="1"/>
</dbReference>